<dbReference type="Pfam" id="PF04028">
    <property type="entry name" value="DUF374"/>
    <property type="match status" value="1"/>
</dbReference>
<comment type="caution">
    <text evidence="2">The sequence shown here is derived from an EMBL/GenBank/DDBJ whole genome shotgun (WGS) entry which is preliminary data.</text>
</comment>
<keyword evidence="2" id="KW-0012">Acyltransferase</keyword>
<dbReference type="CDD" id="cd07983">
    <property type="entry name" value="LPLAT_DUF374-like"/>
    <property type="match status" value="1"/>
</dbReference>
<dbReference type="RefSeq" id="WP_303700464.1">
    <property type="nucleotide sequence ID" value="NZ_VSIV01000080.1"/>
</dbReference>
<evidence type="ECO:0000259" key="1">
    <source>
        <dbReference type="Pfam" id="PF04028"/>
    </source>
</evidence>
<gene>
    <name evidence="2" type="ORF">FXF49_03185</name>
</gene>
<feature type="domain" description="DUF374" evidence="1">
    <location>
        <begin position="55"/>
        <end position="121"/>
    </location>
</feature>
<protein>
    <submittedName>
        <fullName evidence="2">Lysophospholipid acyltransferase family protein</fullName>
    </submittedName>
</protein>
<accession>A0A5D0MQR9</accession>
<dbReference type="GO" id="GO:0016746">
    <property type="term" value="F:acyltransferase activity"/>
    <property type="evidence" value="ECO:0007669"/>
    <property type="project" value="UniProtKB-KW"/>
</dbReference>
<evidence type="ECO:0000313" key="2">
    <source>
        <dbReference type="EMBL" id="TYB34061.1"/>
    </source>
</evidence>
<organism evidence="2 3">
    <name type="scientific">Flexistipes sinusarabici</name>
    <dbReference type="NCBI Taxonomy" id="2352"/>
    <lineage>
        <taxon>Bacteria</taxon>
        <taxon>Pseudomonadati</taxon>
        <taxon>Deferribacterota</taxon>
        <taxon>Deferribacteres</taxon>
        <taxon>Deferribacterales</taxon>
        <taxon>Flexistipitaceae</taxon>
        <taxon>Flexistipes</taxon>
    </lineage>
</organism>
<sequence>MSFGTKLGLTLLFFIIRIYSWTLRFNAVYLSDEFDNNKKKVFAIWHGHLLPLVLYYKNTQTMTIVSKSKDGDIADFFLKKLGYKTVRGSSSRGGSEALMNAANLMGSGLDAAVTIDGPKGPKFSVKPGVIYLAKKAGGEIIPVVCSVKWYKKFRSWDNFILPAPFSKINIYFGENMQVAEPMDRETIKYETEVLREKMLELTRVYSKDFL</sequence>
<reference evidence="2 3" key="1">
    <citation type="submission" date="2019-08" db="EMBL/GenBank/DDBJ databases">
        <title>Genomic characterization of a novel candidate phylum (ARYD3) from a high temperature, high salinity tertiary oil reservoir in north central Oklahoma, USA.</title>
        <authorList>
            <person name="Youssef N.H."/>
            <person name="Yadav A."/>
            <person name="Elshahed M.S."/>
        </authorList>
    </citation>
    <scope>NUCLEOTIDE SEQUENCE [LARGE SCALE GENOMIC DNA]</scope>
    <source>
        <strain evidence="2">ARYD1</strain>
    </source>
</reference>
<keyword evidence="2" id="KW-0808">Transferase</keyword>
<proteinExistence type="predicted"/>
<dbReference type="InterPro" id="IPR007172">
    <property type="entry name" value="DUF374"/>
</dbReference>
<dbReference type="AlphaFoldDB" id="A0A5D0MQR9"/>
<name>A0A5D0MQR9_FLESI</name>
<dbReference type="EMBL" id="VSIV01000080">
    <property type="protein sequence ID" value="TYB34061.1"/>
    <property type="molecule type" value="Genomic_DNA"/>
</dbReference>
<evidence type="ECO:0000313" key="3">
    <source>
        <dbReference type="Proteomes" id="UP000323337"/>
    </source>
</evidence>
<dbReference type="Proteomes" id="UP000323337">
    <property type="component" value="Unassembled WGS sequence"/>
</dbReference>